<dbReference type="Gene3D" id="1.10.357.10">
    <property type="entry name" value="Tetracycline Repressor, domain 2"/>
    <property type="match status" value="1"/>
</dbReference>
<name>A0A222VTJ7_9PSEU</name>
<keyword evidence="3" id="KW-0804">Transcription</keyword>
<dbReference type="GO" id="GO:0003677">
    <property type="term" value="F:DNA binding"/>
    <property type="evidence" value="ECO:0007669"/>
    <property type="project" value="UniProtKB-KW"/>
</dbReference>
<dbReference type="OrthoDB" id="2570341at2"/>
<dbReference type="AlphaFoldDB" id="A0A222VTJ7"/>
<dbReference type="Gene3D" id="1.10.10.10">
    <property type="entry name" value="Winged helix-like DNA-binding domain superfamily/Winged helix DNA-binding domain"/>
    <property type="match status" value="1"/>
</dbReference>
<evidence type="ECO:0000256" key="1">
    <source>
        <dbReference type="ARBA" id="ARBA00023015"/>
    </source>
</evidence>
<dbReference type="GO" id="GO:0045892">
    <property type="term" value="P:negative regulation of DNA-templated transcription"/>
    <property type="evidence" value="ECO:0007669"/>
    <property type="project" value="InterPro"/>
</dbReference>
<dbReference type="STRING" id="530584.SAMN05421630_11274"/>
<reference evidence="4 5" key="1">
    <citation type="submission" date="2016-10" db="EMBL/GenBank/DDBJ databases">
        <authorList>
            <person name="de Groot N.N."/>
        </authorList>
    </citation>
    <scope>NUCLEOTIDE SEQUENCE [LARGE SCALE GENOMIC DNA]</scope>
    <source>
        <strain evidence="4 5">CGMCC 4.5506</strain>
    </source>
</reference>
<evidence type="ECO:0000256" key="3">
    <source>
        <dbReference type="ARBA" id="ARBA00023163"/>
    </source>
</evidence>
<dbReference type="SUPFAM" id="SSF46689">
    <property type="entry name" value="Homeodomain-like"/>
    <property type="match status" value="1"/>
</dbReference>
<accession>A0A222VTJ7</accession>
<keyword evidence="2" id="KW-0238">DNA-binding</keyword>
<dbReference type="InterPro" id="IPR036388">
    <property type="entry name" value="WH-like_DNA-bd_sf"/>
</dbReference>
<organism evidence="4 5">
    <name type="scientific">Prauserella marina</name>
    <dbReference type="NCBI Taxonomy" id="530584"/>
    <lineage>
        <taxon>Bacteria</taxon>
        <taxon>Bacillati</taxon>
        <taxon>Actinomycetota</taxon>
        <taxon>Actinomycetes</taxon>
        <taxon>Pseudonocardiales</taxon>
        <taxon>Pseudonocardiaceae</taxon>
        <taxon>Prauserella</taxon>
    </lineage>
</organism>
<dbReference type="Pfam" id="PF02909">
    <property type="entry name" value="TetR_C_1"/>
    <property type="match status" value="1"/>
</dbReference>
<dbReference type="KEGG" id="pmad:BAY61_22085"/>
<evidence type="ECO:0000256" key="2">
    <source>
        <dbReference type="ARBA" id="ARBA00023125"/>
    </source>
</evidence>
<dbReference type="Proteomes" id="UP000199494">
    <property type="component" value="Unassembled WGS sequence"/>
</dbReference>
<dbReference type="InterPro" id="IPR036271">
    <property type="entry name" value="Tet_transcr_reg_TetR-rel_C_sf"/>
</dbReference>
<dbReference type="SUPFAM" id="SSF46785">
    <property type="entry name" value="Winged helix' DNA-binding domain"/>
    <property type="match status" value="1"/>
</dbReference>
<dbReference type="InterPro" id="IPR036390">
    <property type="entry name" value="WH_DNA-bd_sf"/>
</dbReference>
<dbReference type="PANTHER" id="PTHR44846">
    <property type="entry name" value="MANNOSYL-D-GLYCERATE TRANSPORT/METABOLISM SYSTEM REPRESSOR MNGR-RELATED"/>
    <property type="match status" value="1"/>
</dbReference>
<dbReference type="InterPro" id="IPR000524">
    <property type="entry name" value="Tscrpt_reg_HTH_GntR"/>
</dbReference>
<dbReference type="CDD" id="cd07377">
    <property type="entry name" value="WHTH_GntR"/>
    <property type="match status" value="1"/>
</dbReference>
<keyword evidence="1" id="KW-0805">Transcription regulation</keyword>
<dbReference type="InterPro" id="IPR009057">
    <property type="entry name" value="Homeodomain-like_sf"/>
</dbReference>
<dbReference type="SMART" id="SM00345">
    <property type="entry name" value="HTH_GNTR"/>
    <property type="match status" value="1"/>
</dbReference>
<dbReference type="Pfam" id="PF00392">
    <property type="entry name" value="GntR"/>
    <property type="match status" value="1"/>
</dbReference>
<protein>
    <submittedName>
        <fullName evidence="4">Regulatory protein, gntR family</fullName>
    </submittedName>
</protein>
<dbReference type="RefSeq" id="WP_091809614.1">
    <property type="nucleotide sequence ID" value="NZ_CP016353.1"/>
</dbReference>
<dbReference type="InterPro" id="IPR050679">
    <property type="entry name" value="Bact_HTH_transcr_reg"/>
</dbReference>
<gene>
    <name evidence="4" type="ORF">SAMN05421630_11274</name>
</gene>
<dbReference type="PANTHER" id="PTHR44846:SF17">
    <property type="entry name" value="GNTR-FAMILY TRANSCRIPTIONAL REGULATOR"/>
    <property type="match status" value="1"/>
</dbReference>
<evidence type="ECO:0000313" key="5">
    <source>
        <dbReference type="Proteomes" id="UP000199494"/>
    </source>
</evidence>
<dbReference type="SUPFAM" id="SSF48498">
    <property type="entry name" value="Tetracyclin repressor-like, C-terminal domain"/>
    <property type="match status" value="1"/>
</dbReference>
<dbReference type="Gene3D" id="1.10.10.60">
    <property type="entry name" value="Homeodomain-like"/>
    <property type="match status" value="1"/>
</dbReference>
<proteinExistence type="predicted"/>
<sequence length="308" mass="33454">MTVTSGDQPARRIASWLRGRIADGTLAPGERVPSTRSLVREWGVAMATASRAIAMVRDEGLVVTRTGSGTVVRAVPQPSPPRSPGPARRGLTRAGIVAAGIGVADREGLEAVSMRRLSGVLEVAPMSLYHHIAGKDELEFLMLRTVFGANPLPSPAPEGWRRRLETVYRLQWRLYRRHPWLVELLPVSRPPLAPEMMMHSEWTLAALAQLSLSDEERMRAALALPSLVRGHALDVLGETRAERETGLRSEQWWRIVETEAASLVASGRFPELAGIGDAAPERTMGLGGADDVFAHALACYLDGLASRG</sequence>
<evidence type="ECO:0000313" key="4">
    <source>
        <dbReference type="EMBL" id="SDD77038.1"/>
    </source>
</evidence>
<dbReference type="EMBL" id="FMZE01000012">
    <property type="protein sequence ID" value="SDD77038.1"/>
    <property type="molecule type" value="Genomic_DNA"/>
</dbReference>
<dbReference type="GO" id="GO:0003700">
    <property type="term" value="F:DNA-binding transcription factor activity"/>
    <property type="evidence" value="ECO:0007669"/>
    <property type="project" value="InterPro"/>
</dbReference>
<keyword evidence="5" id="KW-1185">Reference proteome</keyword>
<dbReference type="PROSITE" id="PS50949">
    <property type="entry name" value="HTH_GNTR"/>
    <property type="match status" value="1"/>
</dbReference>
<dbReference type="InterPro" id="IPR004111">
    <property type="entry name" value="Repressor_TetR_C"/>
</dbReference>